<sequence>MIKYENIHHVSLCVTDIERSKQFYGGLLGLIEVERPNFDFPGAWYQIGSSQLHLIQNNGAESLRSSKTIDSRDGHFAIRVKSYEDTLQYLNDHGLKVEAKPNSKSGFKQIFCMDPDNNLIEFNVDQN</sequence>
<keyword evidence="4" id="KW-1185">Reference proteome</keyword>
<dbReference type="SUPFAM" id="SSF54593">
    <property type="entry name" value="Glyoxalase/Bleomycin resistance protein/Dihydroxybiphenyl dioxygenase"/>
    <property type="match status" value="1"/>
</dbReference>
<dbReference type="Pfam" id="PF00903">
    <property type="entry name" value="Glyoxalase"/>
    <property type="match status" value="1"/>
</dbReference>
<dbReference type="PANTHER" id="PTHR46142">
    <property type="match status" value="1"/>
</dbReference>
<dbReference type="CDD" id="cd07245">
    <property type="entry name" value="VOC_like"/>
    <property type="match status" value="1"/>
</dbReference>
<dbReference type="PANTHER" id="PTHR46142:SF3">
    <property type="entry name" value="F18B13.24 PROTEIN"/>
    <property type="match status" value="1"/>
</dbReference>
<dbReference type="RefSeq" id="WP_230501508.1">
    <property type="nucleotide sequence ID" value="NZ_CAKJTJ010000012.1"/>
</dbReference>
<comment type="caution">
    <text evidence="3">The sequence shown here is derived from an EMBL/GenBank/DDBJ whole genome shotgun (WGS) entry which is preliminary data.</text>
</comment>
<proteinExistence type="predicted"/>
<evidence type="ECO:0000313" key="4">
    <source>
        <dbReference type="Proteomes" id="UP000789833"/>
    </source>
</evidence>
<dbReference type="EMBL" id="CAKJTJ010000012">
    <property type="protein sequence ID" value="CAG9621622.1"/>
    <property type="molecule type" value="Genomic_DNA"/>
</dbReference>
<evidence type="ECO:0000259" key="2">
    <source>
        <dbReference type="PROSITE" id="PS51819"/>
    </source>
</evidence>
<dbReference type="PROSITE" id="PS00934">
    <property type="entry name" value="GLYOXALASE_I_1"/>
    <property type="match status" value="1"/>
</dbReference>
<accession>A0ABM8YP93</accession>
<dbReference type="Proteomes" id="UP000789833">
    <property type="component" value="Unassembled WGS sequence"/>
</dbReference>
<dbReference type="InterPro" id="IPR004360">
    <property type="entry name" value="Glyas_Fos-R_dOase_dom"/>
</dbReference>
<dbReference type="InterPro" id="IPR018146">
    <property type="entry name" value="Glyoxalase_1_CS"/>
</dbReference>
<organism evidence="3 4">
    <name type="scientific">Sutcliffiella rhizosphaerae</name>
    <dbReference type="NCBI Taxonomy" id="2880967"/>
    <lineage>
        <taxon>Bacteria</taxon>
        <taxon>Bacillati</taxon>
        <taxon>Bacillota</taxon>
        <taxon>Bacilli</taxon>
        <taxon>Bacillales</taxon>
        <taxon>Bacillaceae</taxon>
        <taxon>Sutcliffiella</taxon>
    </lineage>
</organism>
<name>A0ABM8YP93_9BACI</name>
<dbReference type="InterPro" id="IPR029068">
    <property type="entry name" value="Glyas_Bleomycin-R_OHBP_Dase"/>
</dbReference>
<evidence type="ECO:0000313" key="3">
    <source>
        <dbReference type="EMBL" id="CAG9621622.1"/>
    </source>
</evidence>
<feature type="domain" description="VOC" evidence="2">
    <location>
        <begin position="6"/>
        <end position="125"/>
    </location>
</feature>
<dbReference type="InterPro" id="IPR037523">
    <property type="entry name" value="VOC_core"/>
</dbReference>
<gene>
    <name evidence="3" type="ORF">BACCIP111883_02395</name>
</gene>
<protein>
    <recommendedName>
        <fullName evidence="2">VOC domain-containing protein</fullName>
    </recommendedName>
</protein>
<reference evidence="3 4" key="1">
    <citation type="submission" date="2021-10" db="EMBL/GenBank/DDBJ databases">
        <authorList>
            <person name="Criscuolo A."/>
        </authorList>
    </citation>
    <scope>NUCLEOTIDE SEQUENCE [LARGE SCALE GENOMIC DNA]</scope>
    <source>
        <strain evidence="4">CIP 111883</strain>
    </source>
</reference>
<keyword evidence="1" id="KW-0479">Metal-binding</keyword>
<dbReference type="PROSITE" id="PS51819">
    <property type="entry name" value="VOC"/>
    <property type="match status" value="1"/>
</dbReference>
<evidence type="ECO:0000256" key="1">
    <source>
        <dbReference type="ARBA" id="ARBA00022723"/>
    </source>
</evidence>
<dbReference type="Gene3D" id="3.10.180.10">
    <property type="entry name" value="2,3-Dihydroxybiphenyl 1,2-Dioxygenase, domain 1"/>
    <property type="match status" value="1"/>
</dbReference>